<evidence type="ECO:0000256" key="3">
    <source>
        <dbReference type="ARBA" id="ARBA00012438"/>
    </source>
</evidence>
<gene>
    <name evidence="11" type="ORF">IO98_16840</name>
</gene>
<dbReference type="Gene3D" id="3.30.565.10">
    <property type="entry name" value="Histidine kinase-like ATPase, C-terminal domain"/>
    <property type="match status" value="1"/>
</dbReference>
<dbReference type="FunFam" id="1.10.287.130:FF:000001">
    <property type="entry name" value="Two-component sensor histidine kinase"/>
    <property type="match status" value="1"/>
</dbReference>
<dbReference type="GO" id="GO:0005886">
    <property type="term" value="C:plasma membrane"/>
    <property type="evidence" value="ECO:0007669"/>
    <property type="project" value="TreeGrafter"/>
</dbReference>
<dbReference type="PRINTS" id="PR00344">
    <property type="entry name" value="BCTRLSENSOR"/>
</dbReference>
<dbReference type="RefSeq" id="WP_038283032.1">
    <property type="nucleotide sequence ID" value="NZ_JPME01000020.1"/>
</dbReference>
<dbReference type="Gene3D" id="1.10.287.130">
    <property type="match status" value="1"/>
</dbReference>
<dbReference type="InterPro" id="IPR005467">
    <property type="entry name" value="His_kinase_dom"/>
</dbReference>
<keyword evidence="7" id="KW-0902">Two-component regulatory system</keyword>
<keyword evidence="5" id="KW-0808">Transferase</keyword>
<feature type="transmembrane region" description="Helical" evidence="9">
    <location>
        <begin position="9"/>
        <end position="31"/>
    </location>
</feature>
<keyword evidence="6 11" id="KW-0418">Kinase</keyword>
<dbReference type="InterPro" id="IPR050351">
    <property type="entry name" value="BphY/WalK/GraS-like"/>
</dbReference>
<keyword evidence="12" id="KW-1185">Reference proteome</keyword>
<feature type="domain" description="Histidine kinase" evidence="10">
    <location>
        <begin position="195"/>
        <end position="415"/>
    </location>
</feature>
<dbReference type="InterPro" id="IPR036097">
    <property type="entry name" value="HisK_dim/P_sf"/>
</dbReference>
<dbReference type="STRING" id="29354.IO98_16840"/>
<dbReference type="InterPro" id="IPR003661">
    <property type="entry name" value="HisK_dim/P_dom"/>
</dbReference>
<evidence type="ECO:0000256" key="1">
    <source>
        <dbReference type="ARBA" id="ARBA00000085"/>
    </source>
</evidence>
<evidence type="ECO:0000256" key="2">
    <source>
        <dbReference type="ARBA" id="ARBA00004370"/>
    </source>
</evidence>
<evidence type="ECO:0000256" key="7">
    <source>
        <dbReference type="ARBA" id="ARBA00023012"/>
    </source>
</evidence>
<evidence type="ECO:0000256" key="6">
    <source>
        <dbReference type="ARBA" id="ARBA00022777"/>
    </source>
</evidence>
<accession>A0A084JJI2</accession>
<dbReference type="InterPro" id="IPR004358">
    <property type="entry name" value="Sig_transdc_His_kin-like_C"/>
</dbReference>
<comment type="catalytic activity">
    <reaction evidence="1">
        <text>ATP + protein L-histidine = ADP + protein N-phospho-L-histidine.</text>
        <dbReference type="EC" id="2.7.13.3"/>
    </reaction>
</comment>
<dbReference type="CDD" id="cd00075">
    <property type="entry name" value="HATPase"/>
    <property type="match status" value="1"/>
</dbReference>
<evidence type="ECO:0000256" key="8">
    <source>
        <dbReference type="ARBA" id="ARBA00023136"/>
    </source>
</evidence>
<dbReference type="CDD" id="cd00082">
    <property type="entry name" value="HisKA"/>
    <property type="match status" value="1"/>
</dbReference>
<dbReference type="Proteomes" id="UP000028525">
    <property type="component" value="Unassembled WGS sequence"/>
</dbReference>
<dbReference type="SMART" id="SM00387">
    <property type="entry name" value="HATPase_c"/>
    <property type="match status" value="1"/>
</dbReference>
<dbReference type="SUPFAM" id="SSF47384">
    <property type="entry name" value="Homodimeric domain of signal transducing histidine kinase"/>
    <property type="match status" value="1"/>
</dbReference>
<protein>
    <recommendedName>
        <fullName evidence="3">histidine kinase</fullName>
        <ecNumber evidence="3">2.7.13.3</ecNumber>
    </recommendedName>
</protein>
<dbReference type="GO" id="GO:0000155">
    <property type="term" value="F:phosphorelay sensor kinase activity"/>
    <property type="evidence" value="ECO:0007669"/>
    <property type="project" value="InterPro"/>
</dbReference>
<dbReference type="OrthoDB" id="9813151at2"/>
<dbReference type="EC" id="2.7.13.3" evidence="3"/>
<dbReference type="InterPro" id="IPR003594">
    <property type="entry name" value="HATPase_dom"/>
</dbReference>
<dbReference type="Pfam" id="PF02518">
    <property type="entry name" value="HATPase_c"/>
    <property type="match status" value="1"/>
</dbReference>
<dbReference type="PANTHER" id="PTHR45453">
    <property type="entry name" value="PHOSPHATE REGULON SENSOR PROTEIN PHOR"/>
    <property type="match status" value="1"/>
</dbReference>
<dbReference type="InterPro" id="IPR036890">
    <property type="entry name" value="HATPase_C_sf"/>
</dbReference>
<sequence>MIKKLRRRFVLVNMIFVITILSAVLGIFYYANYKRIERQTVMALYQAADRNLPDRLPDKVEITRRPQRNLPPLVPVFVVKLNNLNSIENIRENNLTVTRELASTLVELAKANDSSQGELKDYSLRYLKITSIEGTKIAFADQRYERNNLKTLLINCLLVFLAAVFLFLILSIFLSRLALRPVETAWRMQNQFIADASHELKTPLTVILANLQILSLHKECTIMDQQKWLNNTKEEAERMKKLVEELLFLARSDTGAVQASQMAMAPLDFSDIVLNGVLLFESVAFENKVNLENKIDPGIILEGFEVQLKQVITILLDNACKYAGKHGSVSVSLKKSSHYAVLTVQNTGDPIPEKEQNHVFERFYRTDESRARKEGGYGLGLSIAKTIVDHHKGKISLTSSLETGTIFTVSLPLPPRQYLNKI</sequence>
<reference evidence="11 12" key="1">
    <citation type="submission" date="2014-07" db="EMBL/GenBank/DDBJ databases">
        <title>Draft genome of Clostridium celerecrescens 152B isolated from sediments associated with methane hydrate from Krishna Godavari basin.</title>
        <authorList>
            <person name="Honkalas V.S."/>
            <person name="Dabir A.P."/>
            <person name="Arora P."/>
            <person name="Dhakephalkar P.K."/>
        </authorList>
    </citation>
    <scope>NUCLEOTIDE SEQUENCE [LARGE SCALE GENOMIC DNA]</scope>
    <source>
        <strain evidence="11 12">152B</strain>
    </source>
</reference>
<evidence type="ECO:0000256" key="4">
    <source>
        <dbReference type="ARBA" id="ARBA00022553"/>
    </source>
</evidence>
<dbReference type="SUPFAM" id="SSF55874">
    <property type="entry name" value="ATPase domain of HSP90 chaperone/DNA topoisomerase II/histidine kinase"/>
    <property type="match status" value="1"/>
</dbReference>
<dbReference type="SMART" id="SM00388">
    <property type="entry name" value="HisKA"/>
    <property type="match status" value="1"/>
</dbReference>
<proteinExistence type="predicted"/>
<keyword evidence="4" id="KW-0597">Phosphoprotein</keyword>
<organism evidence="11 12">
    <name type="scientific">Lacrimispora celerecrescens</name>
    <dbReference type="NCBI Taxonomy" id="29354"/>
    <lineage>
        <taxon>Bacteria</taxon>
        <taxon>Bacillati</taxon>
        <taxon>Bacillota</taxon>
        <taxon>Clostridia</taxon>
        <taxon>Lachnospirales</taxon>
        <taxon>Lachnospiraceae</taxon>
        <taxon>Lacrimispora</taxon>
    </lineage>
</organism>
<keyword evidence="8 9" id="KW-0472">Membrane</keyword>
<evidence type="ECO:0000313" key="12">
    <source>
        <dbReference type="Proteomes" id="UP000028525"/>
    </source>
</evidence>
<dbReference type="GO" id="GO:0016036">
    <property type="term" value="P:cellular response to phosphate starvation"/>
    <property type="evidence" value="ECO:0007669"/>
    <property type="project" value="TreeGrafter"/>
</dbReference>
<keyword evidence="9" id="KW-1133">Transmembrane helix</keyword>
<dbReference type="PANTHER" id="PTHR45453:SF1">
    <property type="entry name" value="PHOSPHATE REGULON SENSOR PROTEIN PHOR"/>
    <property type="match status" value="1"/>
</dbReference>
<dbReference type="FunFam" id="3.30.565.10:FF:000006">
    <property type="entry name" value="Sensor histidine kinase WalK"/>
    <property type="match status" value="1"/>
</dbReference>
<comment type="caution">
    <text evidence="11">The sequence shown here is derived from an EMBL/GenBank/DDBJ whole genome shotgun (WGS) entry which is preliminary data.</text>
</comment>
<name>A0A084JJI2_9FIRM</name>
<dbReference type="PROSITE" id="PS50109">
    <property type="entry name" value="HIS_KIN"/>
    <property type="match status" value="1"/>
</dbReference>
<dbReference type="EMBL" id="JPME01000020">
    <property type="protein sequence ID" value="KEZ89116.1"/>
    <property type="molecule type" value="Genomic_DNA"/>
</dbReference>
<feature type="transmembrane region" description="Helical" evidence="9">
    <location>
        <begin position="152"/>
        <end position="179"/>
    </location>
</feature>
<evidence type="ECO:0000259" key="10">
    <source>
        <dbReference type="PROSITE" id="PS50109"/>
    </source>
</evidence>
<evidence type="ECO:0000256" key="9">
    <source>
        <dbReference type="SAM" id="Phobius"/>
    </source>
</evidence>
<evidence type="ECO:0000256" key="5">
    <source>
        <dbReference type="ARBA" id="ARBA00022679"/>
    </source>
</evidence>
<comment type="subcellular location">
    <subcellularLocation>
        <location evidence="2">Membrane</location>
    </subcellularLocation>
</comment>
<evidence type="ECO:0000313" key="11">
    <source>
        <dbReference type="EMBL" id="KEZ89116.1"/>
    </source>
</evidence>
<dbReference type="AlphaFoldDB" id="A0A084JJI2"/>
<dbReference type="GO" id="GO:0004721">
    <property type="term" value="F:phosphoprotein phosphatase activity"/>
    <property type="evidence" value="ECO:0007669"/>
    <property type="project" value="TreeGrafter"/>
</dbReference>
<keyword evidence="9" id="KW-0812">Transmembrane</keyword>
<dbReference type="Pfam" id="PF00512">
    <property type="entry name" value="HisKA"/>
    <property type="match status" value="1"/>
</dbReference>